<sequence>MYVYVPAGFSSGLPDIGALLSPRKLEIGRKLYHTVGKDDSRLSIQSEDPTNPFPTITVRISMVEETKNISRKDRRREERVRKKQKRRPPPVPSELLEEAHVEPVVVASKDKKKRKGKVQDLPERKLAKQNDAYGHLESGVAAALRRDDEEIAALEAKLKLSSKADKSRLNKEYAKLEGYGDDFGDFLDDLDGIMQRVTHGEDFADEGDLESYVQIRNDVKTIETNKSQNRAKAKTAVYSNLDWHVAAALRRDDEEIADLEAKLGLGNKKEKSRLKKEYAKLEGYGDDFIDFLDDLDHLTDRVVKQSKKEDSDDDNDTSPDDDGQSESEGEEIIPMKEPAFNDLDEDDSVMDSLESTQSSDSSDHEALEDDMTRDRSESQENLQSDDMDIEQDHEPEHTYRPSAGENIYGKEIGAAENMEKPRKYVPPHLRNTQEVEGKEDSAARQDALREIQRSLNNALNRLSDDALISVAQSICQLYPMHPTSDVNTMIWNNLQNACIARSHLMTGLIPAYVAAITGVHIEKGDTAQLGEFLIEKTVLEIWKKLEVIRSVNSQNDSPLGEESLTVNKETSNLILVLCYLYNFGVVHCSLIYDAIRNLIESFTEIDVELLLLILSHSGRALRSDDPLALKEIVFLVQKQYTIAKKSNTNASRLEYMVSAVIDLKNNRKRKQDALLEEKTTKLRKLLGQIKSKVAQNNVGYKASDSSLRIGLRDIFNAETKGRWWKVGASWVGHLVGEKSSESPNQGTTNEVKPSIEDEKLLRLASKHRMNSDTRRSIFCIIMSSADCEDCFEKLVRAGMLKNRVERDTVRVLIECCGNEKAYNKFYSHLGARICEYQSSCKFTIQLAFWDVFKQFDDMSVRKAANLAKLLFSLIVDHHILKLNVLKAIDISSPDELSETALVFTTVLLSSIMEKFDDPSQVQQLFETGISHKKAIASDSVDDIDGFGEADESEALRASLTIFFMQVLKGSPRYKKGSRYRANLKAAIKSCDVDEFF</sequence>
<feature type="compositionally biased region" description="Basic and acidic residues" evidence="4">
    <location>
        <begin position="361"/>
        <end position="378"/>
    </location>
</feature>
<dbReference type="Pfam" id="PF02847">
    <property type="entry name" value="MA3"/>
    <property type="match status" value="1"/>
</dbReference>
<evidence type="ECO:0000256" key="2">
    <source>
        <dbReference type="ARBA" id="ARBA00006856"/>
    </source>
</evidence>
<dbReference type="Pfam" id="PF02854">
    <property type="entry name" value="MIF4G"/>
    <property type="match status" value="1"/>
</dbReference>
<evidence type="ECO:0000256" key="4">
    <source>
        <dbReference type="SAM" id="MobiDB-lite"/>
    </source>
</evidence>
<dbReference type="Proteomes" id="UP000000759">
    <property type="component" value="Chromosome 22"/>
</dbReference>
<organism evidence="6 7">
    <name type="scientific">Phaeodactylum tricornutum (strain CCAP 1055/1)</name>
    <dbReference type="NCBI Taxonomy" id="556484"/>
    <lineage>
        <taxon>Eukaryota</taxon>
        <taxon>Sar</taxon>
        <taxon>Stramenopiles</taxon>
        <taxon>Ochrophyta</taxon>
        <taxon>Bacillariophyta</taxon>
        <taxon>Bacillariophyceae</taxon>
        <taxon>Bacillariophycidae</taxon>
        <taxon>Naviculales</taxon>
        <taxon>Phaeodactylaceae</taxon>
        <taxon>Phaeodactylum</taxon>
    </lineage>
</organism>
<dbReference type="SUPFAM" id="SSF48371">
    <property type="entry name" value="ARM repeat"/>
    <property type="match status" value="1"/>
</dbReference>
<reference evidence="7" key="2">
    <citation type="submission" date="2008-08" db="EMBL/GenBank/DDBJ databases">
        <authorList>
            <consortium name="Diatom Consortium"/>
            <person name="Grigoriev I."/>
            <person name="Grimwood J."/>
            <person name="Kuo A."/>
            <person name="Otillar R.P."/>
            <person name="Salamov A."/>
            <person name="Detter J.C."/>
            <person name="Lindquist E."/>
            <person name="Shapiro H."/>
            <person name="Lucas S."/>
            <person name="Glavina del Rio T."/>
            <person name="Pitluck S."/>
            <person name="Rokhsar D."/>
            <person name="Bowler C."/>
        </authorList>
    </citation>
    <scope>GENOME REANNOTATION</scope>
    <source>
        <strain evidence="7">CCAP 1055/1</strain>
    </source>
</reference>
<dbReference type="PANTHER" id="PTHR18034:SF4">
    <property type="entry name" value="NUCLEOLAR MIF4G DOMAIN-CONTAINING PROTEIN 1"/>
    <property type="match status" value="1"/>
</dbReference>
<dbReference type="GO" id="GO:0003723">
    <property type="term" value="F:RNA binding"/>
    <property type="evidence" value="ECO:0007669"/>
    <property type="project" value="InterPro"/>
</dbReference>
<dbReference type="PaxDb" id="2850-Phatr40070"/>
<dbReference type="PROSITE" id="PS51366">
    <property type="entry name" value="MI"/>
    <property type="match status" value="1"/>
</dbReference>
<accession>B7GAE2</accession>
<gene>
    <name evidence="6" type="ORF">PHATRDRAFT_40070</name>
</gene>
<evidence type="ECO:0000313" key="7">
    <source>
        <dbReference type="Proteomes" id="UP000000759"/>
    </source>
</evidence>
<dbReference type="PANTHER" id="PTHR18034">
    <property type="entry name" value="CELL CYCLE CONTROL PROTEIN CWF22-RELATED"/>
    <property type="match status" value="1"/>
</dbReference>
<feature type="compositionally biased region" description="Acidic residues" evidence="4">
    <location>
        <begin position="311"/>
        <end position="331"/>
    </location>
</feature>
<dbReference type="Gene3D" id="1.25.40.180">
    <property type="match status" value="1"/>
</dbReference>
<keyword evidence="7" id="KW-1185">Reference proteome</keyword>
<dbReference type="InterPro" id="IPR003890">
    <property type="entry name" value="MIF4G-like_typ-3"/>
</dbReference>
<proteinExistence type="inferred from homology"/>
<dbReference type="InterPro" id="IPR003891">
    <property type="entry name" value="Initiation_fac_eIF4g_MI"/>
</dbReference>
<feature type="region of interest" description="Disordered" evidence="4">
    <location>
        <begin position="304"/>
        <end position="389"/>
    </location>
</feature>
<comment type="similarity">
    <text evidence="2">Belongs to the CWC22 family.</text>
</comment>
<dbReference type="InParanoid" id="B7GAE2"/>
<dbReference type="GO" id="GO:0042274">
    <property type="term" value="P:ribosomal small subunit biogenesis"/>
    <property type="evidence" value="ECO:0007669"/>
    <property type="project" value="TreeGrafter"/>
</dbReference>
<dbReference type="SMART" id="SM00544">
    <property type="entry name" value="MA3"/>
    <property type="match status" value="1"/>
</dbReference>
<feature type="region of interest" description="Disordered" evidence="4">
    <location>
        <begin position="68"/>
        <end position="96"/>
    </location>
</feature>
<reference evidence="6 7" key="1">
    <citation type="journal article" date="2008" name="Nature">
        <title>The Phaeodactylum genome reveals the evolutionary history of diatom genomes.</title>
        <authorList>
            <person name="Bowler C."/>
            <person name="Allen A.E."/>
            <person name="Badger J.H."/>
            <person name="Grimwood J."/>
            <person name="Jabbari K."/>
            <person name="Kuo A."/>
            <person name="Maheswari U."/>
            <person name="Martens C."/>
            <person name="Maumus F."/>
            <person name="Otillar R.P."/>
            <person name="Rayko E."/>
            <person name="Salamov A."/>
            <person name="Vandepoele K."/>
            <person name="Beszteri B."/>
            <person name="Gruber A."/>
            <person name="Heijde M."/>
            <person name="Katinka M."/>
            <person name="Mock T."/>
            <person name="Valentin K."/>
            <person name="Verret F."/>
            <person name="Berges J.A."/>
            <person name="Brownlee C."/>
            <person name="Cadoret J.P."/>
            <person name="Chiovitti A."/>
            <person name="Choi C.J."/>
            <person name="Coesel S."/>
            <person name="De Martino A."/>
            <person name="Detter J.C."/>
            <person name="Durkin C."/>
            <person name="Falciatore A."/>
            <person name="Fournet J."/>
            <person name="Haruta M."/>
            <person name="Huysman M.J."/>
            <person name="Jenkins B.D."/>
            <person name="Jiroutova K."/>
            <person name="Jorgensen R.E."/>
            <person name="Joubert Y."/>
            <person name="Kaplan A."/>
            <person name="Kroger N."/>
            <person name="Kroth P.G."/>
            <person name="La Roche J."/>
            <person name="Lindquist E."/>
            <person name="Lommer M."/>
            <person name="Martin-Jezequel V."/>
            <person name="Lopez P.J."/>
            <person name="Lucas S."/>
            <person name="Mangogna M."/>
            <person name="McGinnis K."/>
            <person name="Medlin L.K."/>
            <person name="Montsant A."/>
            <person name="Oudot-Le Secq M.P."/>
            <person name="Napoli C."/>
            <person name="Obornik M."/>
            <person name="Parker M.S."/>
            <person name="Petit J.L."/>
            <person name="Porcel B.M."/>
            <person name="Poulsen N."/>
            <person name="Robison M."/>
            <person name="Rychlewski L."/>
            <person name="Rynearson T.A."/>
            <person name="Schmutz J."/>
            <person name="Shapiro H."/>
            <person name="Siaut M."/>
            <person name="Stanley M."/>
            <person name="Sussman M.R."/>
            <person name="Taylor A.R."/>
            <person name="Vardi A."/>
            <person name="von Dassow P."/>
            <person name="Vyverman W."/>
            <person name="Willis A."/>
            <person name="Wyrwicz L.S."/>
            <person name="Rokhsar D.S."/>
            <person name="Weissenbach J."/>
            <person name="Armbrust E.V."/>
            <person name="Green B.R."/>
            <person name="Van de Peer Y."/>
            <person name="Grigoriev I.V."/>
        </authorList>
    </citation>
    <scope>NUCLEOTIDE SEQUENCE [LARGE SCALE GENOMIC DNA]</scope>
    <source>
        <strain evidence="6 7">CCAP 1055/1</strain>
    </source>
</reference>
<evidence type="ECO:0000256" key="3">
    <source>
        <dbReference type="ARBA" id="ARBA00023242"/>
    </source>
</evidence>
<evidence type="ECO:0000313" key="6">
    <source>
        <dbReference type="EMBL" id="EEC44357.1"/>
    </source>
</evidence>
<dbReference type="OrthoDB" id="10260961at2759"/>
<feature type="compositionally biased region" description="Low complexity" evidence="4">
    <location>
        <begin position="351"/>
        <end position="360"/>
    </location>
</feature>
<dbReference type="KEGG" id="pti:PHATRDRAFT_40070"/>
<dbReference type="SMART" id="SM00543">
    <property type="entry name" value="MIF4G"/>
    <property type="match status" value="1"/>
</dbReference>
<protein>
    <recommendedName>
        <fullName evidence="5">MI domain-containing protein</fullName>
    </recommendedName>
</protein>
<dbReference type="RefSeq" id="XP_002184179.1">
    <property type="nucleotide sequence ID" value="XM_002184143.1"/>
</dbReference>
<evidence type="ECO:0000259" key="5">
    <source>
        <dbReference type="PROSITE" id="PS51366"/>
    </source>
</evidence>
<dbReference type="HOGENOM" id="CLU_006786_1_0_1"/>
<dbReference type="GeneID" id="7195888"/>
<dbReference type="OMA" id="EYDKYQD"/>
<dbReference type="STRING" id="556484.B7GAE2"/>
<dbReference type="GO" id="GO:0005730">
    <property type="term" value="C:nucleolus"/>
    <property type="evidence" value="ECO:0007669"/>
    <property type="project" value="UniProtKB-SubCell"/>
</dbReference>
<dbReference type="EMBL" id="CM000624">
    <property type="protein sequence ID" value="EEC44357.1"/>
    <property type="molecule type" value="Genomic_DNA"/>
</dbReference>
<dbReference type="AlphaFoldDB" id="B7GAE2"/>
<dbReference type="InterPro" id="IPR050781">
    <property type="entry name" value="CWC22_splicing_factor"/>
</dbReference>
<dbReference type="InterPro" id="IPR016024">
    <property type="entry name" value="ARM-type_fold"/>
</dbReference>
<feature type="domain" description="MI" evidence="5">
    <location>
        <begin position="772"/>
        <end position="890"/>
    </location>
</feature>
<comment type="subcellular location">
    <subcellularLocation>
        <location evidence="1">Nucleus</location>
        <location evidence="1">Nucleolus</location>
    </subcellularLocation>
</comment>
<evidence type="ECO:0000256" key="1">
    <source>
        <dbReference type="ARBA" id="ARBA00004604"/>
    </source>
</evidence>
<keyword evidence="3" id="KW-0539">Nucleus</keyword>
<name>B7GAE2_PHATC</name>
<feature type="compositionally biased region" description="Basic and acidic residues" evidence="4">
    <location>
        <begin position="68"/>
        <end position="80"/>
    </location>
</feature>
<dbReference type="eggNOG" id="KOG2141">
    <property type="taxonomic scope" value="Eukaryota"/>
</dbReference>